<dbReference type="Proteomes" id="UP000024332">
    <property type="component" value="Unassembled WGS sequence"/>
</dbReference>
<dbReference type="STRING" id="1160895.CM19_10455"/>
<evidence type="ECO:0000313" key="2">
    <source>
        <dbReference type="Proteomes" id="UP000024332"/>
    </source>
</evidence>
<reference evidence="1 2" key="1">
    <citation type="submission" date="2014-03" db="EMBL/GenBank/DDBJ databases">
        <title>Draft genome sequence of the novel thermoacidophilic archaea Acidianus copahuensis ALE1 strain, isolated from Copahue volcanic area in Neuquen Argentina.</title>
        <authorList>
            <person name="Urbieta M.S."/>
            <person name="Rascovan N."/>
            <person name="Castro C."/>
            <person name="Revale S."/>
            <person name="Giaveno M.A."/>
            <person name="Vazquez M.P."/>
            <person name="Donati E.R."/>
        </authorList>
    </citation>
    <scope>NUCLEOTIDE SEQUENCE [LARGE SCALE GENOMIC DNA]</scope>
    <source>
        <strain evidence="1 2">ALE1</strain>
    </source>
</reference>
<dbReference type="InterPro" id="IPR027417">
    <property type="entry name" value="P-loop_NTPase"/>
</dbReference>
<gene>
    <name evidence="1" type="ORF">CM19_10455</name>
</gene>
<sequence>MSDFIFERGNFISLYGASGSGKTVTALQVIKDSETGLFISTNGSIYRERVKTMNISKAFFIEVGGILELLNAVMRAISMELQPIIVDDINTYYRISGKSNDLLYPLSLLKEYSKYAKVLILWQMSFNNRVSGEKFMRYFSDDILRITKTYIIGNMRRIKICITNKGVDVCR</sequence>
<dbReference type="EMBL" id="JFZT01000050">
    <property type="protein sequence ID" value="EZQ02403.1"/>
    <property type="molecule type" value="Genomic_DNA"/>
</dbReference>
<evidence type="ECO:0000313" key="1">
    <source>
        <dbReference type="EMBL" id="EZQ02403.1"/>
    </source>
</evidence>
<dbReference type="AlphaFoldDB" id="A0A031LLC8"/>
<comment type="caution">
    <text evidence="1">The sequence shown here is derived from an EMBL/GenBank/DDBJ whole genome shotgun (WGS) entry which is preliminary data.</text>
</comment>
<keyword evidence="2" id="KW-1185">Reference proteome</keyword>
<dbReference type="Gene3D" id="3.40.50.300">
    <property type="entry name" value="P-loop containing nucleotide triphosphate hydrolases"/>
    <property type="match status" value="1"/>
</dbReference>
<organism evidence="1 2">
    <name type="scientific">Candidatus Acidianus copahuensis</name>
    <dbReference type="NCBI Taxonomy" id="1160895"/>
    <lineage>
        <taxon>Archaea</taxon>
        <taxon>Thermoproteota</taxon>
        <taxon>Thermoprotei</taxon>
        <taxon>Sulfolobales</taxon>
        <taxon>Sulfolobaceae</taxon>
        <taxon>Acidianus</taxon>
    </lineage>
</organism>
<protein>
    <submittedName>
        <fullName evidence="1">ATPase AAA</fullName>
    </submittedName>
</protein>
<name>A0A031LLC8_9CREN</name>
<accession>A0A031LLC8</accession>
<dbReference type="SUPFAM" id="SSF52540">
    <property type="entry name" value="P-loop containing nucleoside triphosphate hydrolases"/>
    <property type="match status" value="1"/>
</dbReference>
<proteinExistence type="predicted"/>